<evidence type="ECO:0000313" key="3">
    <source>
        <dbReference type="Proteomes" id="UP000027730"/>
    </source>
</evidence>
<organism evidence="2 3">
    <name type="scientific">Aureobasidium namibiae CBS 147.97</name>
    <dbReference type="NCBI Taxonomy" id="1043004"/>
    <lineage>
        <taxon>Eukaryota</taxon>
        <taxon>Fungi</taxon>
        <taxon>Dikarya</taxon>
        <taxon>Ascomycota</taxon>
        <taxon>Pezizomycotina</taxon>
        <taxon>Dothideomycetes</taxon>
        <taxon>Dothideomycetidae</taxon>
        <taxon>Dothideales</taxon>
        <taxon>Saccotheciaceae</taxon>
        <taxon>Aureobasidium</taxon>
    </lineage>
</organism>
<evidence type="ECO:0000256" key="1">
    <source>
        <dbReference type="SAM" id="MobiDB-lite"/>
    </source>
</evidence>
<gene>
    <name evidence="2" type="ORF">M436DRAFT_72092</name>
</gene>
<dbReference type="Proteomes" id="UP000027730">
    <property type="component" value="Unassembled WGS sequence"/>
</dbReference>
<dbReference type="OrthoDB" id="10574039at2759"/>
<dbReference type="AlphaFoldDB" id="A0A074WVC2"/>
<protein>
    <submittedName>
        <fullName evidence="2">Uncharacterized protein</fullName>
    </submittedName>
</protein>
<evidence type="ECO:0000313" key="2">
    <source>
        <dbReference type="EMBL" id="KEQ73677.1"/>
    </source>
</evidence>
<proteinExistence type="predicted"/>
<name>A0A074WVC2_9PEZI</name>
<dbReference type="HOGENOM" id="CLU_1389957_0_0_1"/>
<dbReference type="EMBL" id="KL584708">
    <property type="protein sequence ID" value="KEQ73677.1"/>
    <property type="molecule type" value="Genomic_DNA"/>
</dbReference>
<accession>A0A074WVC2</accession>
<reference evidence="2 3" key="1">
    <citation type="journal article" date="2014" name="BMC Genomics">
        <title>Genome sequencing of four Aureobasidium pullulans varieties: biotechnological potential, stress tolerance, and description of new species.</title>
        <authorList>
            <person name="Gostin Ar C."/>
            <person name="Ohm R.A."/>
            <person name="Kogej T."/>
            <person name="Sonjak S."/>
            <person name="Turk M."/>
            <person name="Zajc J."/>
            <person name="Zalar P."/>
            <person name="Grube M."/>
            <person name="Sun H."/>
            <person name="Han J."/>
            <person name="Sharma A."/>
            <person name="Chiniquy J."/>
            <person name="Ngan C.Y."/>
            <person name="Lipzen A."/>
            <person name="Barry K."/>
            <person name="Grigoriev I.V."/>
            <person name="Gunde-Cimerman N."/>
        </authorList>
    </citation>
    <scope>NUCLEOTIDE SEQUENCE [LARGE SCALE GENOMIC DNA]</scope>
    <source>
        <strain evidence="2 3">CBS 147.97</strain>
    </source>
</reference>
<sequence>MTEVHPAAQRVYRNCTGRATPGYHDLVPRISLTLQHPTLLHSPRLPLCKGTLISARCRAPAHTFHVNPKRSSQCGRAAWAAPSEQPCVTQDPSELETGHSPAQCERSHVPMSRAIEQSRPHTLSLDIPLSMRFSVWFGTAPSLASIREESSCSLQRTRTVSAHHLTQDSTNATWGLAFRNVCLVGSSITGGVLLKG</sequence>
<dbReference type="GeneID" id="25415052"/>
<feature type="region of interest" description="Disordered" evidence="1">
    <location>
        <begin position="85"/>
        <end position="105"/>
    </location>
</feature>
<dbReference type="RefSeq" id="XP_013428169.1">
    <property type="nucleotide sequence ID" value="XM_013572715.1"/>
</dbReference>
<keyword evidence="3" id="KW-1185">Reference proteome</keyword>